<proteinExistence type="predicted"/>
<gene>
    <name evidence="1" type="ORF">CR165_23260</name>
</gene>
<organism evidence="1 2">
    <name type="scientific">Teichococcus aestuarii</name>
    <dbReference type="NCBI Taxonomy" id="568898"/>
    <lineage>
        <taxon>Bacteria</taxon>
        <taxon>Pseudomonadati</taxon>
        <taxon>Pseudomonadota</taxon>
        <taxon>Alphaproteobacteria</taxon>
        <taxon>Acetobacterales</taxon>
        <taxon>Roseomonadaceae</taxon>
        <taxon>Roseomonas</taxon>
    </lineage>
</organism>
<protein>
    <submittedName>
        <fullName evidence="1">Uncharacterized protein</fullName>
    </submittedName>
</protein>
<reference evidence="2" key="1">
    <citation type="submission" date="2017-10" db="EMBL/GenBank/DDBJ databases">
        <authorList>
            <person name="Toshchakov S.V."/>
            <person name="Goeva M.A."/>
        </authorList>
    </citation>
    <scope>NUCLEOTIDE SEQUENCE [LARGE SCALE GENOMIC DNA]</scope>
    <source>
        <strain evidence="2">JR1/69-1-13</strain>
    </source>
</reference>
<accession>A0A2U1UXL8</accession>
<name>A0A2U1UXL8_9PROT</name>
<evidence type="ECO:0000313" key="2">
    <source>
        <dbReference type="Proteomes" id="UP000245048"/>
    </source>
</evidence>
<comment type="caution">
    <text evidence="1">The sequence shown here is derived from an EMBL/GenBank/DDBJ whole genome shotgun (WGS) entry which is preliminary data.</text>
</comment>
<dbReference type="Proteomes" id="UP000245048">
    <property type="component" value="Unassembled WGS sequence"/>
</dbReference>
<dbReference type="EMBL" id="PDOA01000041">
    <property type="protein sequence ID" value="PWC26425.1"/>
    <property type="molecule type" value="Genomic_DNA"/>
</dbReference>
<keyword evidence="2" id="KW-1185">Reference proteome</keyword>
<evidence type="ECO:0000313" key="1">
    <source>
        <dbReference type="EMBL" id="PWC26425.1"/>
    </source>
</evidence>
<sequence>MPALLSAVLGLQALASYLRIRGMGRYLRKIEFLIVGTESAAAQAAAPEGWEKHQSREFPWGFVTHLASWAALLEVDLWLGDLVSGILAAENACS</sequence>
<dbReference type="AlphaFoldDB" id="A0A2U1UXL8"/>